<organism evidence="3 4">
    <name type="scientific">Streptomyces cyaneofuscatus</name>
    <dbReference type="NCBI Taxonomy" id="66883"/>
    <lineage>
        <taxon>Bacteria</taxon>
        <taxon>Bacillati</taxon>
        <taxon>Actinomycetota</taxon>
        <taxon>Actinomycetes</taxon>
        <taxon>Kitasatosporales</taxon>
        <taxon>Streptomycetaceae</taxon>
        <taxon>Streptomyces</taxon>
    </lineage>
</organism>
<reference evidence="3 4" key="1">
    <citation type="submission" date="2022-10" db="EMBL/GenBank/DDBJ databases">
        <title>The complete genomes of actinobacterial strains from the NBC collection.</title>
        <authorList>
            <person name="Joergensen T.S."/>
            <person name="Alvarez Arevalo M."/>
            <person name="Sterndorff E.B."/>
            <person name="Faurdal D."/>
            <person name="Vuksanovic O."/>
            <person name="Mourched A.-S."/>
            <person name="Charusanti P."/>
            <person name="Shaw S."/>
            <person name="Blin K."/>
            <person name="Weber T."/>
        </authorList>
    </citation>
    <scope>NUCLEOTIDE SEQUENCE [LARGE SCALE GENOMIC DNA]</scope>
    <source>
        <strain evidence="3 4">NBC 01792</strain>
    </source>
</reference>
<protein>
    <submittedName>
        <fullName evidence="3">Acyl carrier protein</fullName>
    </submittedName>
</protein>
<proteinExistence type="predicted"/>
<evidence type="ECO:0000259" key="2">
    <source>
        <dbReference type="PROSITE" id="PS50075"/>
    </source>
</evidence>
<evidence type="ECO:0000256" key="1">
    <source>
        <dbReference type="SAM" id="MobiDB-lite"/>
    </source>
</evidence>
<feature type="region of interest" description="Disordered" evidence="1">
    <location>
        <begin position="1"/>
        <end position="24"/>
    </location>
</feature>
<keyword evidence="4" id="KW-1185">Reference proteome</keyword>
<evidence type="ECO:0000313" key="4">
    <source>
        <dbReference type="Proteomes" id="UP001356428"/>
    </source>
</evidence>
<dbReference type="SUPFAM" id="SSF47336">
    <property type="entry name" value="ACP-like"/>
    <property type="match status" value="1"/>
</dbReference>
<dbReference type="Gene3D" id="1.10.1200.10">
    <property type="entry name" value="ACP-like"/>
    <property type="match status" value="1"/>
</dbReference>
<evidence type="ECO:0000313" key="3">
    <source>
        <dbReference type="EMBL" id="WSB11217.1"/>
    </source>
</evidence>
<dbReference type="InterPro" id="IPR036736">
    <property type="entry name" value="ACP-like_sf"/>
</dbReference>
<dbReference type="InterPro" id="IPR009081">
    <property type="entry name" value="PP-bd_ACP"/>
</dbReference>
<dbReference type="EMBL" id="CP109083">
    <property type="protein sequence ID" value="WSB11217.1"/>
    <property type="molecule type" value="Genomic_DNA"/>
</dbReference>
<dbReference type="Pfam" id="PF00550">
    <property type="entry name" value="PP-binding"/>
    <property type="match status" value="1"/>
</dbReference>
<feature type="domain" description="Carrier" evidence="2">
    <location>
        <begin position="17"/>
        <end position="92"/>
    </location>
</feature>
<dbReference type="Proteomes" id="UP001356428">
    <property type="component" value="Chromosome"/>
</dbReference>
<dbReference type="RefSeq" id="WP_326702804.1">
    <property type="nucleotide sequence ID" value="NZ_CP108861.1"/>
</dbReference>
<sequence length="99" mass="10672">MTELADAATRSVAETTGGMTPTEREIARISEEVLERQGLAAQDDLFDLGVTSLSFIRILVKIHERYDVALTGAELGDEATIRHLAAQVDAARDGSTDRA</sequence>
<accession>A0ABZ1F471</accession>
<dbReference type="PROSITE" id="PS50075">
    <property type="entry name" value="CARRIER"/>
    <property type="match status" value="1"/>
</dbReference>
<gene>
    <name evidence="3" type="ORF">OG849_30175</name>
</gene>
<name>A0ABZ1F471_9ACTN</name>